<protein>
    <recommendedName>
        <fullName evidence="3">Tat pathway signal protein</fullName>
    </recommendedName>
</protein>
<reference evidence="1 2" key="1">
    <citation type="submission" date="2020-08" db="EMBL/GenBank/DDBJ databases">
        <title>Genomic Encyclopedia of Type Strains, Phase IV (KMG-IV): sequencing the most valuable type-strain genomes for metagenomic binning, comparative biology and taxonomic classification.</title>
        <authorList>
            <person name="Goeker M."/>
        </authorList>
    </citation>
    <scope>NUCLEOTIDE SEQUENCE [LARGE SCALE GENOMIC DNA]</scope>
    <source>
        <strain evidence="1 2">DSM 101064</strain>
    </source>
</reference>
<evidence type="ECO:0000313" key="2">
    <source>
        <dbReference type="Proteomes" id="UP000535415"/>
    </source>
</evidence>
<gene>
    <name evidence="1" type="ORF">FHS72_002748</name>
</gene>
<dbReference type="AlphaFoldDB" id="A0A7W9BMC1"/>
<sequence length="51" mass="5602">MLNRRSFIISAGATAATRIVPVVSRTSGRRVLTLVYDKALGMMRAVERIVP</sequence>
<organism evidence="1 2">
    <name type="scientific">Yoonia ponticola</name>
    <dbReference type="NCBI Taxonomy" id="1524255"/>
    <lineage>
        <taxon>Bacteria</taxon>
        <taxon>Pseudomonadati</taxon>
        <taxon>Pseudomonadota</taxon>
        <taxon>Alphaproteobacteria</taxon>
        <taxon>Rhodobacterales</taxon>
        <taxon>Paracoccaceae</taxon>
        <taxon>Yoonia</taxon>
    </lineage>
</organism>
<accession>A0A7W9BMC1</accession>
<dbReference type="RefSeq" id="WP_246414692.1">
    <property type="nucleotide sequence ID" value="NZ_JACIJM010000008.1"/>
</dbReference>
<keyword evidence="2" id="KW-1185">Reference proteome</keyword>
<evidence type="ECO:0000313" key="1">
    <source>
        <dbReference type="EMBL" id="MBB5723111.1"/>
    </source>
</evidence>
<comment type="caution">
    <text evidence="1">The sequence shown here is derived from an EMBL/GenBank/DDBJ whole genome shotgun (WGS) entry which is preliminary data.</text>
</comment>
<evidence type="ECO:0008006" key="3">
    <source>
        <dbReference type="Google" id="ProtNLM"/>
    </source>
</evidence>
<dbReference type="EMBL" id="JACIJM010000008">
    <property type="protein sequence ID" value="MBB5723111.1"/>
    <property type="molecule type" value="Genomic_DNA"/>
</dbReference>
<dbReference type="Proteomes" id="UP000535415">
    <property type="component" value="Unassembled WGS sequence"/>
</dbReference>
<proteinExistence type="predicted"/>
<name>A0A7W9BMC1_9RHOB</name>